<dbReference type="OrthoDB" id="342281at2759"/>
<proteinExistence type="predicted"/>
<accession>A0A2Z6ZU39</accession>
<evidence type="ECO:0000313" key="2">
    <source>
        <dbReference type="Proteomes" id="UP000250235"/>
    </source>
</evidence>
<dbReference type="Proteomes" id="UP000250235">
    <property type="component" value="Unassembled WGS sequence"/>
</dbReference>
<dbReference type="EMBL" id="KV130633">
    <property type="protein sequence ID" value="KZT76351.1"/>
    <property type="molecule type" value="Genomic_DNA"/>
</dbReference>
<keyword evidence="2" id="KW-1185">Reference proteome</keyword>
<dbReference type="AlphaFoldDB" id="A0A2Z6ZU39"/>
<sequence>MDDVVASFNTHEPALETNLVRKTDESHENFTNEITLVRLQLAEMVNHFKELSDAKKGEGESSKKRRLL</sequence>
<protein>
    <submittedName>
        <fullName evidence="1">Uncharacterized protein</fullName>
    </submittedName>
</protein>
<organism evidence="1 2">
    <name type="scientific">Dorcoceras hygrometricum</name>
    <dbReference type="NCBI Taxonomy" id="472368"/>
    <lineage>
        <taxon>Eukaryota</taxon>
        <taxon>Viridiplantae</taxon>
        <taxon>Streptophyta</taxon>
        <taxon>Embryophyta</taxon>
        <taxon>Tracheophyta</taxon>
        <taxon>Spermatophyta</taxon>
        <taxon>Magnoliopsida</taxon>
        <taxon>eudicotyledons</taxon>
        <taxon>Gunneridae</taxon>
        <taxon>Pentapetalae</taxon>
        <taxon>asterids</taxon>
        <taxon>lamiids</taxon>
        <taxon>Lamiales</taxon>
        <taxon>Gesneriaceae</taxon>
        <taxon>Didymocarpoideae</taxon>
        <taxon>Trichosporeae</taxon>
        <taxon>Loxocarpinae</taxon>
        <taxon>Dorcoceras</taxon>
    </lineage>
</organism>
<reference evidence="1 2" key="1">
    <citation type="journal article" date="2015" name="Proc. Natl. Acad. Sci. U.S.A.">
        <title>The resurrection genome of Boea hygrometrica: A blueprint for survival of dehydration.</title>
        <authorList>
            <person name="Xiao L."/>
            <person name="Yang G."/>
            <person name="Zhang L."/>
            <person name="Yang X."/>
            <person name="Zhao S."/>
            <person name="Ji Z."/>
            <person name="Zhou Q."/>
            <person name="Hu M."/>
            <person name="Wang Y."/>
            <person name="Chen M."/>
            <person name="Xu Y."/>
            <person name="Jin H."/>
            <person name="Xiao X."/>
            <person name="Hu G."/>
            <person name="Bao F."/>
            <person name="Hu Y."/>
            <person name="Wan P."/>
            <person name="Li L."/>
            <person name="Deng X."/>
            <person name="Kuang T."/>
            <person name="Xiang C."/>
            <person name="Zhu J.K."/>
            <person name="Oliver M.J."/>
            <person name="He Y."/>
        </authorList>
    </citation>
    <scope>NUCLEOTIDE SEQUENCE [LARGE SCALE GENOMIC DNA]</scope>
    <source>
        <strain evidence="2">cv. XS01</strain>
    </source>
</reference>
<evidence type="ECO:0000313" key="1">
    <source>
        <dbReference type="EMBL" id="KZT76351.1"/>
    </source>
</evidence>
<name>A0A2Z6ZU39_9LAMI</name>
<gene>
    <name evidence="1" type="ORF">F511_46624</name>
</gene>